<proteinExistence type="inferred from homology"/>
<dbReference type="PANTHER" id="PTHR13683">
    <property type="entry name" value="ASPARTYL PROTEASES"/>
    <property type="match status" value="1"/>
</dbReference>
<dbReference type="AlphaFoldDB" id="A0AAD8S7N5"/>
<keyword evidence="3" id="KW-0064">Aspartyl protease</keyword>
<name>A0AAD8S7N5_LOLMU</name>
<protein>
    <recommendedName>
        <fullName evidence="5">Peptidase A1 domain-containing protein</fullName>
    </recommendedName>
</protein>
<feature type="signal peptide" evidence="4">
    <location>
        <begin position="1"/>
        <end position="23"/>
    </location>
</feature>
<evidence type="ECO:0000256" key="2">
    <source>
        <dbReference type="PIRSR" id="PIRSR601461-1"/>
    </source>
</evidence>
<dbReference type="Pfam" id="PF14541">
    <property type="entry name" value="TAXi_C"/>
    <property type="match status" value="1"/>
</dbReference>
<comment type="similarity">
    <text evidence="1 3">Belongs to the peptidase A1 family.</text>
</comment>
<dbReference type="InterPro" id="IPR021109">
    <property type="entry name" value="Peptidase_aspartic_dom_sf"/>
</dbReference>
<feature type="active site" evidence="2">
    <location>
        <position position="265"/>
    </location>
</feature>
<accession>A0AAD8S7N5</accession>
<keyword evidence="7" id="KW-1185">Reference proteome</keyword>
<feature type="chain" id="PRO_5041979499" description="Peptidase A1 domain-containing protein" evidence="4">
    <location>
        <begin position="24"/>
        <end position="397"/>
    </location>
</feature>
<comment type="caution">
    <text evidence="6">The sequence shown here is derived from an EMBL/GenBank/DDBJ whole genome shotgun (WGS) entry which is preliminary data.</text>
</comment>
<dbReference type="EMBL" id="JAUUTY010000004">
    <property type="protein sequence ID" value="KAK1646750.1"/>
    <property type="molecule type" value="Genomic_DNA"/>
</dbReference>
<gene>
    <name evidence="6" type="ORF">QYE76_064555</name>
</gene>
<reference evidence="6" key="1">
    <citation type="submission" date="2023-07" db="EMBL/GenBank/DDBJ databases">
        <title>A chromosome-level genome assembly of Lolium multiflorum.</title>
        <authorList>
            <person name="Chen Y."/>
            <person name="Copetti D."/>
            <person name="Kolliker R."/>
            <person name="Studer B."/>
        </authorList>
    </citation>
    <scope>NUCLEOTIDE SEQUENCE</scope>
    <source>
        <strain evidence="6">02402/16</strain>
        <tissue evidence="6">Leaf</tissue>
    </source>
</reference>
<evidence type="ECO:0000259" key="5">
    <source>
        <dbReference type="PROSITE" id="PS51767"/>
    </source>
</evidence>
<sequence>MAAMWSPIIGLLLLLLPLAPSSASYIKYPLEGNVYPIGHFVVKMNIGEPLQPYSLDIDTGSNVTWLECQHPLHGCHGSPGVKRFYKPGPANLRVYCKDPFCASLHADLPGRRPPCPRKHPHECHYEIRYVDMTTQGVLVNDTISLGEGKNELIVFGCGYDQRLKNPSPTPAPAAHGLLGLGMGKVGFVAQLKAHGVITKDVIGHCLGSSRKGGGYLFIGDYDKLPSTGMTWAPLKKYGLHYSPGQATLHLDGQQIYANGMNVVFDSGATYTYVPTQIYKPLVAKLKAIIGNTLDPVRHPALPNCWMRRGTVKRPSGILTLRFDNNIVMTLLPKNYLIPVENNIACLGILNGSDVGQNHRIIIGDATMQDMLVVYDNEQGRIGWASEQCTGSATTSRL</sequence>
<dbReference type="Pfam" id="PF14543">
    <property type="entry name" value="TAXi_N"/>
    <property type="match status" value="1"/>
</dbReference>
<dbReference type="InterPro" id="IPR001969">
    <property type="entry name" value="Aspartic_peptidase_AS"/>
</dbReference>
<keyword evidence="3" id="KW-0378">Hydrolase</keyword>
<keyword evidence="3" id="KW-0645">Protease</keyword>
<dbReference type="PANTHER" id="PTHR13683:SF607">
    <property type="entry name" value="PEPTIDASE A1 DOMAIN-CONTAINING PROTEIN"/>
    <property type="match status" value="1"/>
</dbReference>
<dbReference type="PROSITE" id="PS00141">
    <property type="entry name" value="ASP_PROTEASE"/>
    <property type="match status" value="1"/>
</dbReference>
<feature type="active site" evidence="2">
    <location>
        <position position="58"/>
    </location>
</feature>
<dbReference type="GO" id="GO:0004190">
    <property type="term" value="F:aspartic-type endopeptidase activity"/>
    <property type="evidence" value="ECO:0007669"/>
    <property type="project" value="UniProtKB-KW"/>
</dbReference>
<evidence type="ECO:0000313" key="6">
    <source>
        <dbReference type="EMBL" id="KAK1646750.1"/>
    </source>
</evidence>
<dbReference type="Gene3D" id="2.40.70.10">
    <property type="entry name" value="Acid Proteases"/>
    <property type="match status" value="2"/>
</dbReference>
<dbReference type="Proteomes" id="UP001231189">
    <property type="component" value="Unassembled WGS sequence"/>
</dbReference>
<keyword evidence="4" id="KW-0732">Signal</keyword>
<dbReference type="SUPFAM" id="SSF50630">
    <property type="entry name" value="Acid proteases"/>
    <property type="match status" value="1"/>
</dbReference>
<dbReference type="InterPro" id="IPR033121">
    <property type="entry name" value="PEPTIDASE_A1"/>
</dbReference>
<evidence type="ECO:0000256" key="3">
    <source>
        <dbReference type="RuleBase" id="RU000454"/>
    </source>
</evidence>
<dbReference type="InterPro" id="IPR032861">
    <property type="entry name" value="TAXi_N"/>
</dbReference>
<feature type="domain" description="Peptidase A1" evidence="5">
    <location>
        <begin position="40"/>
        <end position="384"/>
    </location>
</feature>
<organism evidence="6 7">
    <name type="scientific">Lolium multiflorum</name>
    <name type="common">Italian ryegrass</name>
    <name type="synonym">Lolium perenne subsp. multiflorum</name>
    <dbReference type="NCBI Taxonomy" id="4521"/>
    <lineage>
        <taxon>Eukaryota</taxon>
        <taxon>Viridiplantae</taxon>
        <taxon>Streptophyta</taxon>
        <taxon>Embryophyta</taxon>
        <taxon>Tracheophyta</taxon>
        <taxon>Spermatophyta</taxon>
        <taxon>Magnoliopsida</taxon>
        <taxon>Liliopsida</taxon>
        <taxon>Poales</taxon>
        <taxon>Poaceae</taxon>
        <taxon>BOP clade</taxon>
        <taxon>Pooideae</taxon>
        <taxon>Poodae</taxon>
        <taxon>Poeae</taxon>
        <taxon>Poeae Chloroplast Group 2 (Poeae type)</taxon>
        <taxon>Loliodinae</taxon>
        <taxon>Loliinae</taxon>
        <taxon>Lolium</taxon>
    </lineage>
</organism>
<dbReference type="GO" id="GO:0006508">
    <property type="term" value="P:proteolysis"/>
    <property type="evidence" value="ECO:0007669"/>
    <property type="project" value="UniProtKB-KW"/>
</dbReference>
<evidence type="ECO:0000256" key="1">
    <source>
        <dbReference type="ARBA" id="ARBA00007447"/>
    </source>
</evidence>
<dbReference type="InterPro" id="IPR032799">
    <property type="entry name" value="TAXi_C"/>
</dbReference>
<dbReference type="PRINTS" id="PR00792">
    <property type="entry name" value="PEPSIN"/>
</dbReference>
<evidence type="ECO:0000313" key="7">
    <source>
        <dbReference type="Proteomes" id="UP001231189"/>
    </source>
</evidence>
<evidence type="ECO:0000256" key="4">
    <source>
        <dbReference type="SAM" id="SignalP"/>
    </source>
</evidence>
<dbReference type="InterPro" id="IPR001461">
    <property type="entry name" value="Aspartic_peptidase_A1"/>
</dbReference>
<dbReference type="PROSITE" id="PS51767">
    <property type="entry name" value="PEPTIDASE_A1"/>
    <property type="match status" value="1"/>
</dbReference>